<reference evidence="3" key="1">
    <citation type="submission" date="2020-01" db="EMBL/GenBank/DDBJ databases">
        <authorList>
            <person name="Mishra B."/>
        </authorList>
    </citation>
    <scope>NUCLEOTIDE SEQUENCE [LARGE SCALE GENOMIC DNA]</scope>
</reference>
<dbReference type="InterPro" id="IPR025452">
    <property type="entry name" value="DUF4218"/>
</dbReference>
<dbReference type="AlphaFoldDB" id="A0A6D2J4I0"/>
<comment type="caution">
    <text evidence="3">The sequence shown here is derived from an EMBL/GenBank/DDBJ whole genome shotgun (WGS) entry which is preliminary data.</text>
</comment>
<gene>
    <name evidence="3" type="ORF">MERR_LOCUS23599</name>
</gene>
<sequence length="459" mass="53371">MRWHASSENLDGKLRHPRDGKAWKEFNQQFPEFASEPRNVRLGLAPDGFNPFGSMNTNYTVWPALLFPYNFPPWMSMKQTSMILSMMIPGKHMPGNEIDIYLQSLIEELRELWDDGVPTYDASLKETLSCPSCNFDAKEFRLCHGKKNCYMGHRRFLPENHMFRKDKQHFDGFTETRLPPITLSGTVILEQLEGLVVTLGKKVDLVGRKRGRADEVLQWRKRSIFFKLPYWKHLLLHHNLDVMHIEKNVFDNLVFTILDDKNKSKDHLNARKDLHALGIRSELWPDQSGKYLPACFTMTKREKDMFLTILKSVKLSDGYSSDISKCADLNQRKLVGLKSHDCHILMGQLLSIAIRNVLPQEVVFVVIELCSFFRDICSKVFDTKELDHLQEHISLTLCHLEMIFPPSFFTVMVHLIIHLTEEVKLGGPIHFRWMYPIERYLLLILCLILVCLIVCLIVS</sequence>
<evidence type="ECO:0000259" key="2">
    <source>
        <dbReference type="Pfam" id="PF13960"/>
    </source>
</evidence>
<dbReference type="EMBL" id="CACVBM020001163">
    <property type="protein sequence ID" value="CAA7036364.1"/>
    <property type="molecule type" value="Genomic_DNA"/>
</dbReference>
<feature type="domain" description="DUF4218" evidence="2">
    <location>
        <begin position="376"/>
        <end position="443"/>
    </location>
</feature>
<dbReference type="Pfam" id="PF02992">
    <property type="entry name" value="Transposase_21"/>
    <property type="match status" value="1"/>
</dbReference>
<dbReference type="InterPro" id="IPR004242">
    <property type="entry name" value="Transposase_21"/>
</dbReference>
<dbReference type="OrthoDB" id="1719458at2759"/>
<evidence type="ECO:0000256" key="1">
    <source>
        <dbReference type="SAM" id="Phobius"/>
    </source>
</evidence>
<dbReference type="Proteomes" id="UP000467841">
    <property type="component" value="Unassembled WGS sequence"/>
</dbReference>
<name>A0A6D2J4I0_9BRAS</name>
<dbReference type="PANTHER" id="PTHR10775:SF158">
    <property type="entry name" value="TNP2-LIKE TRANSPOSON PROTEIN"/>
    <property type="match status" value="1"/>
</dbReference>
<evidence type="ECO:0000313" key="4">
    <source>
        <dbReference type="Proteomes" id="UP000467841"/>
    </source>
</evidence>
<dbReference type="Pfam" id="PF13960">
    <property type="entry name" value="DUF4218"/>
    <property type="match status" value="1"/>
</dbReference>
<keyword evidence="1" id="KW-0812">Transmembrane</keyword>
<keyword evidence="4" id="KW-1185">Reference proteome</keyword>
<protein>
    <recommendedName>
        <fullName evidence="2">DUF4218 domain-containing protein</fullName>
    </recommendedName>
</protein>
<feature type="transmembrane region" description="Helical" evidence="1">
    <location>
        <begin position="440"/>
        <end position="458"/>
    </location>
</feature>
<dbReference type="PANTHER" id="PTHR10775">
    <property type="entry name" value="OS08G0208400 PROTEIN"/>
    <property type="match status" value="1"/>
</dbReference>
<evidence type="ECO:0000313" key="3">
    <source>
        <dbReference type="EMBL" id="CAA7036364.1"/>
    </source>
</evidence>
<accession>A0A6D2J4I0</accession>
<keyword evidence="1" id="KW-1133">Transmembrane helix</keyword>
<organism evidence="3 4">
    <name type="scientific">Microthlaspi erraticum</name>
    <dbReference type="NCBI Taxonomy" id="1685480"/>
    <lineage>
        <taxon>Eukaryota</taxon>
        <taxon>Viridiplantae</taxon>
        <taxon>Streptophyta</taxon>
        <taxon>Embryophyta</taxon>
        <taxon>Tracheophyta</taxon>
        <taxon>Spermatophyta</taxon>
        <taxon>Magnoliopsida</taxon>
        <taxon>eudicotyledons</taxon>
        <taxon>Gunneridae</taxon>
        <taxon>Pentapetalae</taxon>
        <taxon>rosids</taxon>
        <taxon>malvids</taxon>
        <taxon>Brassicales</taxon>
        <taxon>Brassicaceae</taxon>
        <taxon>Coluteocarpeae</taxon>
        <taxon>Microthlaspi</taxon>
    </lineage>
</organism>
<keyword evidence="1" id="KW-0472">Membrane</keyword>
<proteinExistence type="predicted"/>